<dbReference type="EMBL" id="JAVRHK010000008">
    <property type="protein sequence ID" value="MDT0677274.1"/>
    <property type="molecule type" value="Genomic_DNA"/>
</dbReference>
<dbReference type="Proteomes" id="UP001262582">
    <property type="component" value="Unassembled WGS sequence"/>
</dbReference>
<evidence type="ECO:0000313" key="2">
    <source>
        <dbReference type="EMBL" id="MDT0677274.1"/>
    </source>
</evidence>
<accession>A0ABU3D6Y6</accession>
<evidence type="ECO:0000313" key="3">
    <source>
        <dbReference type="Proteomes" id="UP001262582"/>
    </source>
</evidence>
<protein>
    <submittedName>
        <fullName evidence="2">Nuclear transport factor 2 family protein</fullName>
    </submittedName>
</protein>
<reference evidence="2 3" key="1">
    <citation type="submission" date="2023-09" db="EMBL/GenBank/DDBJ databases">
        <authorList>
            <person name="Rey-Velasco X."/>
        </authorList>
    </citation>
    <scope>NUCLEOTIDE SEQUENCE [LARGE SCALE GENOMIC DNA]</scope>
    <source>
        <strain evidence="2 3">F117</strain>
    </source>
</reference>
<dbReference type="SUPFAM" id="SSF54427">
    <property type="entry name" value="NTF2-like"/>
    <property type="match status" value="1"/>
</dbReference>
<dbReference type="RefSeq" id="WP_311503618.1">
    <property type="nucleotide sequence ID" value="NZ_JAVRHK010000008.1"/>
</dbReference>
<sequence length="120" mass="13772">MAGRNEFLRKFNEAFAEGNQKFILEQLSDEIIWNFLGDRTIEGKEDVRNFIEEMSCIETQSMEISNIITHGKTAAVDGKMTIKEESGKVKNFAFCDIYQFTGFKNAKIGKMTSYVIPLKR</sequence>
<comment type="caution">
    <text evidence="2">The sequence shown here is derived from an EMBL/GenBank/DDBJ whole genome shotgun (WGS) entry which is preliminary data.</text>
</comment>
<keyword evidence="3" id="KW-1185">Reference proteome</keyword>
<feature type="domain" description="SnoaL-like" evidence="1">
    <location>
        <begin position="9"/>
        <end position="101"/>
    </location>
</feature>
<dbReference type="InterPro" id="IPR037401">
    <property type="entry name" value="SnoaL-like"/>
</dbReference>
<evidence type="ECO:0000259" key="1">
    <source>
        <dbReference type="Pfam" id="PF12680"/>
    </source>
</evidence>
<name>A0ABU3D6Y6_9FLAO</name>
<dbReference type="Gene3D" id="3.10.450.50">
    <property type="match status" value="1"/>
</dbReference>
<organism evidence="2 3">
    <name type="scientific">Autumnicola musiva</name>
    <dbReference type="NCBI Taxonomy" id="3075589"/>
    <lineage>
        <taxon>Bacteria</taxon>
        <taxon>Pseudomonadati</taxon>
        <taxon>Bacteroidota</taxon>
        <taxon>Flavobacteriia</taxon>
        <taxon>Flavobacteriales</taxon>
        <taxon>Flavobacteriaceae</taxon>
        <taxon>Autumnicola</taxon>
    </lineage>
</organism>
<dbReference type="Pfam" id="PF12680">
    <property type="entry name" value="SnoaL_2"/>
    <property type="match status" value="1"/>
</dbReference>
<gene>
    <name evidence="2" type="ORF">RM539_11865</name>
</gene>
<dbReference type="InterPro" id="IPR032710">
    <property type="entry name" value="NTF2-like_dom_sf"/>
</dbReference>
<proteinExistence type="predicted"/>